<name>A0AAX0Q9P1_9EURY</name>
<keyword evidence="4" id="KW-1185">Reference proteome</keyword>
<gene>
    <name evidence="3" type="ORF">ASJ83_06850</name>
</gene>
<proteinExistence type="predicted"/>
<dbReference type="Pfam" id="PF07790">
    <property type="entry name" value="Pilin_N"/>
    <property type="match status" value="1"/>
</dbReference>
<evidence type="ECO:0000256" key="1">
    <source>
        <dbReference type="SAM" id="Phobius"/>
    </source>
</evidence>
<reference evidence="3 4" key="1">
    <citation type="journal article" date="2017" name="BMC Genomics">
        <title>Genomic analysis of methanogenic archaea reveals a shift towards energy conservation.</title>
        <authorList>
            <person name="Gilmore S.P."/>
            <person name="Henske J.K."/>
            <person name="Sexton J.A."/>
            <person name="Solomon K.V."/>
            <person name="Seppala S."/>
            <person name="Yoo J.I."/>
            <person name="Huyett L.M."/>
            <person name="Pressman A."/>
            <person name="Cogan J.Z."/>
            <person name="Kivenson V."/>
            <person name="Peng X."/>
            <person name="Tan Y."/>
            <person name="Valentine D.L."/>
            <person name="O'Malley M.A."/>
        </authorList>
    </citation>
    <scope>NUCLEOTIDE SEQUENCE [LARGE SCALE GENOMIC DNA]</scope>
    <source>
        <strain evidence="3 4">XII</strain>
    </source>
</reference>
<keyword evidence="1" id="KW-1133">Transmembrane helix</keyword>
<dbReference type="AlphaFoldDB" id="A0AAX0Q9P1"/>
<protein>
    <recommendedName>
        <fullName evidence="2">Archaeal Type IV pilin N-terminal domain-containing protein</fullName>
    </recommendedName>
</protein>
<dbReference type="NCBIfam" id="TIGR02537">
    <property type="entry name" value="arch_flag_Nterm"/>
    <property type="match status" value="1"/>
</dbReference>
<comment type="caution">
    <text evidence="3">The sequence shown here is derived from an EMBL/GenBank/DDBJ whole genome shotgun (WGS) entry which is preliminary data.</text>
</comment>
<evidence type="ECO:0000313" key="3">
    <source>
        <dbReference type="EMBL" id="PAV10165.1"/>
    </source>
</evidence>
<dbReference type="InterPro" id="IPR012859">
    <property type="entry name" value="Pilin_N_archaeal"/>
</dbReference>
<organism evidence="3 4">
    <name type="scientific">Methanocorpusculum parvum</name>
    <dbReference type="NCBI Taxonomy" id="2193"/>
    <lineage>
        <taxon>Archaea</taxon>
        <taxon>Methanobacteriati</taxon>
        <taxon>Methanobacteriota</taxon>
        <taxon>Stenosarchaea group</taxon>
        <taxon>Methanomicrobia</taxon>
        <taxon>Methanomicrobiales</taxon>
        <taxon>Methanocorpusculaceae</taxon>
        <taxon>Methanocorpusculum</taxon>
    </lineage>
</organism>
<evidence type="ECO:0000259" key="2">
    <source>
        <dbReference type="Pfam" id="PF07790"/>
    </source>
</evidence>
<dbReference type="Proteomes" id="UP000243820">
    <property type="component" value="Unassembled WGS sequence"/>
</dbReference>
<dbReference type="EMBL" id="LMVO01000001">
    <property type="protein sequence ID" value="PAV10165.1"/>
    <property type="molecule type" value="Genomic_DNA"/>
</dbReference>
<feature type="transmembrane region" description="Helical" evidence="1">
    <location>
        <begin position="12"/>
        <end position="32"/>
    </location>
</feature>
<keyword evidence="1" id="KW-0812">Transmembrane</keyword>
<evidence type="ECO:0000313" key="4">
    <source>
        <dbReference type="Proteomes" id="UP000243820"/>
    </source>
</evidence>
<keyword evidence="1" id="KW-0472">Membrane</keyword>
<accession>A0AAX0Q9P1</accession>
<dbReference type="InterPro" id="IPR013373">
    <property type="entry name" value="Flagellin/pilin_N_arc"/>
</dbReference>
<sequence>MEDAVSPVIGTILLVALTVVLVGIIGAVLMGFGMAEPAPILGIAIGSQGNIITVTHLNGAELPAGSYKILVDGVDKTAAFGGTRDFGPGITLRWDSGTEKVGTVSVVYTSDKGVSTLIAEKRIGKAGSGGGGFEDRYTIIDGQKKQWAEFLDQVLASPRGLPFGNGNVYIDNGEYWVAYYGKYMSIENASSRPTIQNYVDARPLEYIFMKIDMSNKIFTEGDITTFDQPWRSPPYPVRGSLYEYGGFLYICQNAGSTESGWTISRDPNSGDWLKIALINS</sequence>
<feature type="domain" description="Archaeal Type IV pilin N-terminal" evidence="2">
    <location>
        <begin position="3"/>
        <end position="74"/>
    </location>
</feature>